<dbReference type="InterPro" id="IPR020069">
    <property type="entry name" value="Ribosomal_bL9_C"/>
</dbReference>
<feature type="domain" description="Large ribosomal subunit protein bL9 C-terminal" evidence="9">
    <location>
        <begin position="63"/>
        <end position="151"/>
    </location>
</feature>
<keyword evidence="2 7" id="KW-0699">rRNA-binding</keyword>
<dbReference type="EMBL" id="QPJO01000003">
    <property type="protein sequence ID" value="RCW91359.1"/>
    <property type="molecule type" value="Genomic_DNA"/>
</dbReference>
<dbReference type="PANTHER" id="PTHR21368">
    <property type="entry name" value="50S RIBOSOMAL PROTEIN L9"/>
    <property type="match status" value="1"/>
</dbReference>
<sequence length="153" mass="16419">MELILKQDVENLGFKDDIVSVKNGYGRNFLIPQGQAVMATSSAKKVLEETLKQRAYKEKTVIAEAEKTAEGLNGLDIKITAKAGTGATAGDKLFGSITNMDLAAALKNAGYDVDKKFIAITGGNIKRLGQYVAAIRLHRSVTVDLTFEVVAEA</sequence>
<dbReference type="Pfam" id="PF03948">
    <property type="entry name" value="Ribosomal_L9_C"/>
    <property type="match status" value="1"/>
</dbReference>
<dbReference type="SUPFAM" id="SSF55658">
    <property type="entry name" value="L9 N-domain-like"/>
    <property type="match status" value="1"/>
</dbReference>
<accession>A0A368ZDN2</accession>
<dbReference type="InterPro" id="IPR000244">
    <property type="entry name" value="Ribosomal_bL9"/>
</dbReference>
<dbReference type="GO" id="GO:0003735">
    <property type="term" value="F:structural constituent of ribosome"/>
    <property type="evidence" value="ECO:0007669"/>
    <property type="project" value="InterPro"/>
</dbReference>
<dbReference type="InterPro" id="IPR009027">
    <property type="entry name" value="Ribosomal_bL9/RNase_H1_N"/>
</dbReference>
<evidence type="ECO:0000256" key="3">
    <source>
        <dbReference type="ARBA" id="ARBA00022884"/>
    </source>
</evidence>
<dbReference type="Gene3D" id="3.10.430.100">
    <property type="entry name" value="Ribosomal protein L9, C-terminal domain"/>
    <property type="match status" value="1"/>
</dbReference>
<dbReference type="InterPro" id="IPR020070">
    <property type="entry name" value="Ribosomal_bL9_N"/>
</dbReference>
<dbReference type="InterPro" id="IPR020594">
    <property type="entry name" value="Ribosomal_bL9_bac/chp"/>
</dbReference>
<dbReference type="Gene3D" id="3.40.5.10">
    <property type="entry name" value="Ribosomal protein L9, N-terminal domain"/>
    <property type="match status" value="1"/>
</dbReference>
<dbReference type="NCBIfam" id="TIGR00158">
    <property type="entry name" value="L9"/>
    <property type="match status" value="1"/>
</dbReference>
<keyword evidence="4 7" id="KW-0689">Ribosomal protein</keyword>
<protein>
    <recommendedName>
        <fullName evidence="6 7">Large ribosomal subunit protein bL9</fullName>
    </recommendedName>
</protein>
<dbReference type="GO" id="GO:0006412">
    <property type="term" value="P:translation"/>
    <property type="evidence" value="ECO:0007669"/>
    <property type="project" value="UniProtKB-UniRule"/>
</dbReference>
<keyword evidence="5 7" id="KW-0687">Ribonucleoprotein</keyword>
<dbReference type="SUPFAM" id="SSF55653">
    <property type="entry name" value="Ribosomal protein L9 C-domain"/>
    <property type="match status" value="1"/>
</dbReference>
<dbReference type="GO" id="GO:0019843">
    <property type="term" value="F:rRNA binding"/>
    <property type="evidence" value="ECO:0007669"/>
    <property type="project" value="UniProtKB-UniRule"/>
</dbReference>
<evidence type="ECO:0000256" key="2">
    <source>
        <dbReference type="ARBA" id="ARBA00022730"/>
    </source>
</evidence>
<gene>
    <name evidence="7" type="primary">rplI</name>
    <name evidence="10" type="ORF">DFQ08_103187</name>
</gene>
<comment type="similarity">
    <text evidence="1 7">Belongs to the bacterial ribosomal protein bL9 family.</text>
</comment>
<organism evidence="10 11">
    <name type="scientific">Winogradskyella arenosi</name>
    <dbReference type="NCBI Taxonomy" id="533325"/>
    <lineage>
        <taxon>Bacteria</taxon>
        <taxon>Pseudomonadati</taxon>
        <taxon>Bacteroidota</taxon>
        <taxon>Flavobacteriia</taxon>
        <taxon>Flavobacteriales</taxon>
        <taxon>Flavobacteriaceae</taxon>
        <taxon>Winogradskyella</taxon>
    </lineage>
</organism>
<evidence type="ECO:0000256" key="6">
    <source>
        <dbReference type="ARBA" id="ARBA00035292"/>
    </source>
</evidence>
<dbReference type="GO" id="GO:1990904">
    <property type="term" value="C:ribonucleoprotein complex"/>
    <property type="evidence" value="ECO:0007669"/>
    <property type="project" value="UniProtKB-KW"/>
</dbReference>
<dbReference type="InterPro" id="IPR036791">
    <property type="entry name" value="Ribosomal_bL9_C_sf"/>
</dbReference>
<proteinExistence type="inferred from homology"/>
<keyword evidence="3 7" id="KW-0694">RNA-binding</keyword>
<evidence type="ECO:0000259" key="8">
    <source>
        <dbReference type="Pfam" id="PF01281"/>
    </source>
</evidence>
<evidence type="ECO:0000313" key="10">
    <source>
        <dbReference type="EMBL" id="RCW91359.1"/>
    </source>
</evidence>
<keyword evidence="11" id="KW-1185">Reference proteome</keyword>
<dbReference type="Pfam" id="PF01281">
    <property type="entry name" value="Ribosomal_L9_N"/>
    <property type="match status" value="1"/>
</dbReference>
<comment type="function">
    <text evidence="7">Binds to the 23S rRNA.</text>
</comment>
<dbReference type="GO" id="GO:0005840">
    <property type="term" value="C:ribosome"/>
    <property type="evidence" value="ECO:0007669"/>
    <property type="project" value="UniProtKB-KW"/>
</dbReference>
<dbReference type="HAMAP" id="MF_00503">
    <property type="entry name" value="Ribosomal_bL9"/>
    <property type="match status" value="1"/>
</dbReference>
<dbReference type="Proteomes" id="UP000253436">
    <property type="component" value="Unassembled WGS sequence"/>
</dbReference>
<reference evidence="10 11" key="1">
    <citation type="submission" date="2018-07" db="EMBL/GenBank/DDBJ databases">
        <title>Genomic Encyclopedia of Type Strains, Phase III (KMG-III): the genomes of soil and plant-associated and newly described type strains.</title>
        <authorList>
            <person name="Whitman W."/>
        </authorList>
    </citation>
    <scope>NUCLEOTIDE SEQUENCE [LARGE SCALE GENOMIC DNA]</scope>
    <source>
        <strain evidence="10 11">CECT 7958</strain>
    </source>
</reference>
<evidence type="ECO:0000259" key="9">
    <source>
        <dbReference type="Pfam" id="PF03948"/>
    </source>
</evidence>
<dbReference type="OrthoDB" id="9788336at2"/>
<dbReference type="RefSeq" id="WP_114309875.1">
    <property type="nucleotide sequence ID" value="NZ_QPJO01000003.1"/>
</dbReference>
<name>A0A368ZDN2_9FLAO</name>
<dbReference type="InterPro" id="IPR036935">
    <property type="entry name" value="Ribosomal_bL9_N_sf"/>
</dbReference>
<evidence type="ECO:0000256" key="4">
    <source>
        <dbReference type="ARBA" id="ARBA00022980"/>
    </source>
</evidence>
<comment type="caution">
    <text evidence="10">The sequence shown here is derived from an EMBL/GenBank/DDBJ whole genome shotgun (WGS) entry which is preliminary data.</text>
</comment>
<feature type="domain" description="Ribosomal protein L9" evidence="8">
    <location>
        <begin position="1"/>
        <end position="46"/>
    </location>
</feature>
<evidence type="ECO:0000256" key="7">
    <source>
        <dbReference type="HAMAP-Rule" id="MF_00503"/>
    </source>
</evidence>
<evidence type="ECO:0000313" key="11">
    <source>
        <dbReference type="Proteomes" id="UP000253436"/>
    </source>
</evidence>
<dbReference type="AlphaFoldDB" id="A0A368ZDN2"/>
<evidence type="ECO:0000256" key="5">
    <source>
        <dbReference type="ARBA" id="ARBA00023274"/>
    </source>
</evidence>
<evidence type="ECO:0000256" key="1">
    <source>
        <dbReference type="ARBA" id="ARBA00010605"/>
    </source>
</evidence>